<evidence type="ECO:0000313" key="1">
    <source>
        <dbReference type="EMBL" id="KXK26367.1"/>
    </source>
</evidence>
<sequence length="354" mass="38740">MSSEKPKQQNIIAAHLTPGQIRNILADPSQWGNYLVKTLRVLSPQFNLSAMRRDISDFHTDSLPVRNVHLVKAANTLFGYVKTMPVGTDLRPVWSMGTRSPLADYYYEVGNVLNGNAYRTGDPDGAIINGPTSDTSTGIHNNGSGFRVDAGNWMQHVPQHPAKGAVSIFRQNDSYAISLLSPAEAGAVAAQPSPEQKALVGTAITFDHDGSEMDENQMWEQAVAICEASGFYSSYNSQFGFLAQDMSSDNGFTYYTMAFLPGELAVHHRSFRTIPALRGIDLQESHALIGVYLMLNGANGNGLHQRYAMMEMNSASKPLAASSLKNPDVLHLPMGFYAPRESLPRWSAIDQNTL</sequence>
<organism evidence="1 2">
    <name type="scientific">candidate division WS6 bacterium OLB20</name>
    <dbReference type="NCBI Taxonomy" id="1617426"/>
    <lineage>
        <taxon>Bacteria</taxon>
        <taxon>Candidatus Dojkabacteria</taxon>
    </lineage>
</organism>
<dbReference type="Proteomes" id="UP000070457">
    <property type="component" value="Unassembled WGS sequence"/>
</dbReference>
<evidence type="ECO:0000313" key="2">
    <source>
        <dbReference type="Proteomes" id="UP000070457"/>
    </source>
</evidence>
<comment type="caution">
    <text evidence="1">The sequence shown here is derived from an EMBL/GenBank/DDBJ whole genome shotgun (WGS) entry which is preliminary data.</text>
</comment>
<dbReference type="AlphaFoldDB" id="A0A136LXP4"/>
<protein>
    <submittedName>
        <fullName evidence="1">Uncharacterized protein</fullName>
    </submittedName>
</protein>
<proteinExistence type="predicted"/>
<dbReference type="EMBL" id="JYNZ01000003">
    <property type="protein sequence ID" value="KXK26367.1"/>
    <property type="molecule type" value="Genomic_DNA"/>
</dbReference>
<name>A0A136LXP4_9BACT</name>
<gene>
    <name evidence="1" type="ORF">TR69_WS6001000369</name>
</gene>
<accession>A0A136LXP4</accession>
<reference evidence="1 2" key="1">
    <citation type="submission" date="2015-02" db="EMBL/GenBank/DDBJ databases">
        <title>Improved understanding of the partial-nitritation anammox process through 23 genomes representing the majority of the microbial community.</title>
        <authorList>
            <person name="Speth D.R."/>
            <person name="In T Zandt M."/>
            <person name="Guerrero Cruz S."/>
            <person name="Jetten M.S."/>
            <person name="Dutilh B.E."/>
        </authorList>
    </citation>
    <scope>NUCLEOTIDE SEQUENCE [LARGE SCALE GENOMIC DNA]</scope>
    <source>
        <strain evidence="1">OLB20</strain>
    </source>
</reference>